<dbReference type="EC" id="2.4.2.7" evidence="7"/>
<dbReference type="HAMAP" id="MF_00004">
    <property type="entry name" value="Aden_phosphoribosyltr"/>
    <property type="match status" value="1"/>
</dbReference>
<evidence type="ECO:0000256" key="9">
    <source>
        <dbReference type="ARBA" id="ARBA00022490"/>
    </source>
</evidence>
<evidence type="ECO:0000256" key="4">
    <source>
        <dbReference type="ARBA" id="ARBA00004659"/>
    </source>
</evidence>
<evidence type="ECO:0000256" key="12">
    <source>
        <dbReference type="ARBA" id="ARBA00022726"/>
    </source>
</evidence>
<keyword evidence="12" id="KW-0660">Purine salvage</keyword>
<dbReference type="GO" id="GO:0044209">
    <property type="term" value="P:AMP salvage"/>
    <property type="evidence" value="ECO:0007669"/>
    <property type="project" value="TreeGrafter"/>
</dbReference>
<evidence type="ECO:0000256" key="1">
    <source>
        <dbReference type="ARBA" id="ARBA00000868"/>
    </source>
</evidence>
<comment type="function">
    <text evidence="2">Catalyzes a salvage reaction resulting in the formation of AMP, that is energically less costly than de novo synthesis.</text>
</comment>
<comment type="similarity">
    <text evidence="5">Belongs to the purine/pyrimidine phosphoribosyltransferase family.</text>
</comment>
<evidence type="ECO:0000313" key="15">
    <source>
        <dbReference type="Proteomes" id="UP001168821"/>
    </source>
</evidence>
<comment type="catalytic activity">
    <reaction evidence="1">
        <text>AMP + diphosphate = 5-phospho-alpha-D-ribose 1-diphosphate + adenine</text>
        <dbReference type="Rhea" id="RHEA:16609"/>
        <dbReference type="ChEBI" id="CHEBI:16708"/>
        <dbReference type="ChEBI" id="CHEBI:33019"/>
        <dbReference type="ChEBI" id="CHEBI:58017"/>
        <dbReference type="ChEBI" id="CHEBI:456215"/>
        <dbReference type="EC" id="2.4.2.7"/>
    </reaction>
</comment>
<evidence type="ECO:0000313" key="14">
    <source>
        <dbReference type="EMBL" id="KAJ3615574.1"/>
    </source>
</evidence>
<evidence type="ECO:0000256" key="3">
    <source>
        <dbReference type="ARBA" id="ARBA00004496"/>
    </source>
</evidence>
<dbReference type="SUPFAM" id="SSF53271">
    <property type="entry name" value="PRTase-like"/>
    <property type="match status" value="1"/>
</dbReference>
<comment type="caution">
    <text evidence="14">The sequence shown here is derived from an EMBL/GenBank/DDBJ whole genome shotgun (WGS) entry which is preliminary data.</text>
</comment>
<feature type="domain" description="Phosphoribosyltransferase" evidence="13">
    <location>
        <begin position="48"/>
        <end position="151"/>
    </location>
</feature>
<dbReference type="GO" id="GO:0016208">
    <property type="term" value="F:AMP binding"/>
    <property type="evidence" value="ECO:0007669"/>
    <property type="project" value="TreeGrafter"/>
</dbReference>
<dbReference type="GO" id="GO:0003999">
    <property type="term" value="F:adenine phosphoribosyltransferase activity"/>
    <property type="evidence" value="ECO:0007669"/>
    <property type="project" value="UniProtKB-EC"/>
</dbReference>
<protein>
    <recommendedName>
        <fullName evidence="8">Adenine phosphoribosyltransferase</fullName>
        <ecNumber evidence="7">2.4.2.7</ecNumber>
    </recommendedName>
</protein>
<evidence type="ECO:0000256" key="7">
    <source>
        <dbReference type="ARBA" id="ARBA00011893"/>
    </source>
</evidence>
<dbReference type="AlphaFoldDB" id="A0AA38HGY7"/>
<dbReference type="GO" id="GO:0005737">
    <property type="term" value="C:cytoplasm"/>
    <property type="evidence" value="ECO:0007669"/>
    <property type="project" value="UniProtKB-SubCell"/>
</dbReference>
<comment type="subunit">
    <text evidence="6">Homodimer.</text>
</comment>
<dbReference type="Pfam" id="PF00156">
    <property type="entry name" value="Pribosyltran"/>
    <property type="match status" value="1"/>
</dbReference>
<evidence type="ECO:0000256" key="5">
    <source>
        <dbReference type="ARBA" id="ARBA00008391"/>
    </source>
</evidence>
<accession>A0AA38HGY7</accession>
<dbReference type="PANTHER" id="PTHR32315">
    <property type="entry name" value="ADENINE PHOSPHORIBOSYLTRANSFERASE"/>
    <property type="match status" value="1"/>
</dbReference>
<reference evidence="14" key="1">
    <citation type="journal article" date="2023" name="G3 (Bethesda)">
        <title>Whole genome assemblies of Zophobas morio and Tenebrio molitor.</title>
        <authorList>
            <person name="Kaur S."/>
            <person name="Stinson S.A."/>
            <person name="diCenzo G.C."/>
        </authorList>
    </citation>
    <scope>NUCLEOTIDE SEQUENCE</scope>
    <source>
        <strain evidence="14">QUZm001</strain>
    </source>
</reference>
<dbReference type="InterPro" id="IPR000836">
    <property type="entry name" value="PRTase_dom"/>
</dbReference>
<dbReference type="EMBL" id="JALNTZ010004042">
    <property type="protein sequence ID" value="KAJ3615574.1"/>
    <property type="molecule type" value="Genomic_DNA"/>
</dbReference>
<evidence type="ECO:0000256" key="6">
    <source>
        <dbReference type="ARBA" id="ARBA00011738"/>
    </source>
</evidence>
<dbReference type="InterPro" id="IPR029057">
    <property type="entry name" value="PRTase-like"/>
</dbReference>
<dbReference type="CDD" id="cd06223">
    <property type="entry name" value="PRTases_typeI"/>
    <property type="match status" value="1"/>
</dbReference>
<dbReference type="GO" id="GO:0006166">
    <property type="term" value="P:purine ribonucleoside salvage"/>
    <property type="evidence" value="ECO:0007669"/>
    <property type="project" value="UniProtKB-KW"/>
</dbReference>
<dbReference type="GO" id="GO:0002055">
    <property type="term" value="F:adenine binding"/>
    <property type="evidence" value="ECO:0007669"/>
    <property type="project" value="TreeGrafter"/>
</dbReference>
<dbReference type="InterPro" id="IPR050054">
    <property type="entry name" value="UPRTase/APRTase"/>
</dbReference>
<evidence type="ECO:0000259" key="13">
    <source>
        <dbReference type="Pfam" id="PF00156"/>
    </source>
</evidence>
<dbReference type="GO" id="GO:0006168">
    <property type="term" value="P:adenine salvage"/>
    <property type="evidence" value="ECO:0007669"/>
    <property type="project" value="InterPro"/>
</dbReference>
<organism evidence="14 15">
    <name type="scientific">Zophobas morio</name>
    <dbReference type="NCBI Taxonomy" id="2755281"/>
    <lineage>
        <taxon>Eukaryota</taxon>
        <taxon>Metazoa</taxon>
        <taxon>Ecdysozoa</taxon>
        <taxon>Arthropoda</taxon>
        <taxon>Hexapoda</taxon>
        <taxon>Insecta</taxon>
        <taxon>Pterygota</taxon>
        <taxon>Neoptera</taxon>
        <taxon>Endopterygota</taxon>
        <taxon>Coleoptera</taxon>
        <taxon>Polyphaga</taxon>
        <taxon>Cucujiformia</taxon>
        <taxon>Tenebrionidae</taxon>
        <taxon>Zophobas</taxon>
    </lineage>
</organism>
<evidence type="ECO:0000256" key="10">
    <source>
        <dbReference type="ARBA" id="ARBA00022676"/>
    </source>
</evidence>
<dbReference type="FunFam" id="3.40.50.2020:FF:000004">
    <property type="entry name" value="Adenine phosphoribosyltransferase"/>
    <property type="match status" value="1"/>
</dbReference>
<evidence type="ECO:0000256" key="2">
    <source>
        <dbReference type="ARBA" id="ARBA00003968"/>
    </source>
</evidence>
<evidence type="ECO:0000256" key="11">
    <source>
        <dbReference type="ARBA" id="ARBA00022679"/>
    </source>
</evidence>
<keyword evidence="11" id="KW-0808">Transferase</keyword>
<dbReference type="PANTHER" id="PTHR32315:SF3">
    <property type="entry name" value="ADENINE PHOSPHORIBOSYLTRANSFERASE"/>
    <property type="match status" value="1"/>
</dbReference>
<sequence length="171" mass="18909">MDLKKFIIDVKDFPQAGVIFKDITPLLNDVDAFKYVIDEFTNFVKETGANVIVAPEARGFLFAPAIAYAAGCRFVLVRKPGKLPRAVNDVEYSLEYGTGHLQMHKGDLRENDKVVILDDVLATGGTMDGIIKLCHKESNVDIAGIACLIDLSFLHDDALAKEYNVKTLITY</sequence>
<gene>
    <name evidence="14" type="ORF">Zmor_016310</name>
</gene>
<comment type="pathway">
    <text evidence="4">Purine metabolism; AMP biosynthesis via salvage pathway; AMP from adenine: step 1/1.</text>
</comment>
<dbReference type="Proteomes" id="UP001168821">
    <property type="component" value="Unassembled WGS sequence"/>
</dbReference>
<evidence type="ECO:0000256" key="8">
    <source>
        <dbReference type="ARBA" id="ARBA00017366"/>
    </source>
</evidence>
<dbReference type="Gene3D" id="3.40.50.2020">
    <property type="match status" value="1"/>
</dbReference>
<dbReference type="NCBIfam" id="NF002636">
    <property type="entry name" value="PRK02304.1-5"/>
    <property type="match status" value="1"/>
</dbReference>
<proteinExistence type="inferred from homology"/>
<dbReference type="InterPro" id="IPR005764">
    <property type="entry name" value="Ade_phspho_trans"/>
</dbReference>
<keyword evidence="9" id="KW-0963">Cytoplasm</keyword>
<comment type="subcellular location">
    <subcellularLocation>
        <location evidence="3">Cytoplasm</location>
    </subcellularLocation>
</comment>
<keyword evidence="10" id="KW-0328">Glycosyltransferase</keyword>
<keyword evidence="15" id="KW-1185">Reference proteome</keyword>
<name>A0AA38HGY7_9CUCU</name>